<comment type="caution">
    <text evidence="2">The sequence shown here is derived from an EMBL/GenBank/DDBJ whole genome shotgun (WGS) entry which is preliminary data.</text>
</comment>
<dbReference type="AlphaFoldDB" id="A0A254N3B1"/>
<reference evidence="2 3" key="1">
    <citation type="journal article" date="2007" name="Int. J. Syst. Evol. Microbiol.">
        <title>Description of Pelomonas aquatica sp. nov. and Pelomonas puraquae sp. nov., isolated from industrial and haemodialysis water.</title>
        <authorList>
            <person name="Gomila M."/>
            <person name="Bowien B."/>
            <person name="Falsen E."/>
            <person name="Moore E.R."/>
            <person name="Lalucat J."/>
        </authorList>
    </citation>
    <scope>NUCLEOTIDE SEQUENCE [LARGE SCALE GENOMIC DNA]</scope>
    <source>
        <strain evidence="2 3">CCUG 52769</strain>
    </source>
</reference>
<gene>
    <name evidence="2" type="ORF">CDO81_17470</name>
</gene>
<sequence length="706" mass="75865">MLEHLATQGPGLTAEKDAVTLLDLHLGRVQGCQPTDALAQLIEVRDGARQALKSTFAVRTTSVLARSHADALDNALGPLERLIDQAHAEAPTAQQTFEQRWRQVGPRVEQVLKAIAAKSFGASLPAEVHTVLARLETSGGQLAKHRAAPDYVRAGQDLDLIEKDLAEFDKVYGPTNDQARKDYLVVKSNLEKGLLAQLEPALAAGKLGQPVFGFFADAVNKYTEAKALMDRGEKEQDYPPALKAAKSLATSGPVRLKGALNDFRQDWQLREAPIRSLLDGLDQGAFAGVDGKALKTAMQQVTQALKTLDADLEVAAARALFEQVEQAAAEVREAIAKSFVKGGAKTPKAARAQAVAMLKHDPDVMKAVADEPGGGALIDTMVQDLGGKAKDADSKAFVRAAITARFGPELGNKDLTTKYLPRLYKALGMVPASHTLDNPMLRTINRDRTKLVPSGDYEDGKGVINLQVPRTGLVDSMVTLATRILPEKLMGKMTTGADVTVFDLLALHEVGHAVDDKLQFMNGKAGNVTYGGWQKHAVEEVAAALGTAHGFFKDCAGEGSKAFLTAYLKAVLEKKKPQAESSVTSMAAGAKAPNWKALAQHAAVEVAENIRLKSSDKGLWDRGDSAAKKYAIGSSVYQECYEGQWVSYALSARASKVTDYQFRADGEWYAEAYAAFFVGKLPASHPLYPVLTQDKQSTAAAQRAAR</sequence>
<keyword evidence="1" id="KW-0175">Coiled coil</keyword>
<proteinExistence type="predicted"/>
<evidence type="ECO:0000313" key="2">
    <source>
        <dbReference type="EMBL" id="OWR02621.1"/>
    </source>
</evidence>
<accession>A0A254N3B1</accession>
<evidence type="ECO:0000256" key="1">
    <source>
        <dbReference type="SAM" id="Coils"/>
    </source>
</evidence>
<feature type="coiled-coil region" evidence="1">
    <location>
        <begin position="298"/>
        <end position="337"/>
    </location>
</feature>
<evidence type="ECO:0000313" key="3">
    <source>
        <dbReference type="Proteomes" id="UP000197446"/>
    </source>
</evidence>
<protein>
    <submittedName>
        <fullName evidence="2">Uncharacterized protein</fullName>
    </submittedName>
</protein>
<name>A0A254N3B1_9BURK</name>
<dbReference type="EMBL" id="NISI01000007">
    <property type="protein sequence ID" value="OWR02621.1"/>
    <property type="molecule type" value="Genomic_DNA"/>
</dbReference>
<organism evidence="2 3">
    <name type="scientific">Roseateles puraquae</name>
    <dbReference type="NCBI Taxonomy" id="431059"/>
    <lineage>
        <taxon>Bacteria</taxon>
        <taxon>Pseudomonadati</taxon>
        <taxon>Pseudomonadota</taxon>
        <taxon>Betaproteobacteria</taxon>
        <taxon>Burkholderiales</taxon>
        <taxon>Sphaerotilaceae</taxon>
        <taxon>Roseateles</taxon>
    </lineage>
</organism>
<dbReference type="Proteomes" id="UP000197446">
    <property type="component" value="Unassembled WGS sequence"/>
</dbReference>
<keyword evidence="3" id="KW-1185">Reference proteome</keyword>